<feature type="transmembrane region" description="Helical" evidence="1">
    <location>
        <begin position="39"/>
        <end position="57"/>
    </location>
</feature>
<name>A0ABQ9F9J0_TEGGR</name>
<keyword evidence="1" id="KW-1133">Transmembrane helix</keyword>
<protein>
    <submittedName>
        <fullName evidence="2">Uncharacterized protein</fullName>
    </submittedName>
</protein>
<sequence>MACLKLQRHCYLLQNYNRINDKEMTFISVESQERVKTKIFLLFMTLVTVLWIVYLLHDKNYYYKLQRFKPEVLQTSIYKNNMLSKSAMCKKVELSSRPLTKTALASFPGSGNTWIRHLIQQSTESPCFIFKNVRNKRQQIRLKTKTEEK</sequence>
<comment type="caution">
    <text evidence="2">The sequence shown here is derived from an EMBL/GenBank/DDBJ whole genome shotgun (WGS) entry which is preliminary data.</text>
</comment>
<keyword evidence="1" id="KW-0812">Transmembrane</keyword>
<keyword evidence="1" id="KW-0472">Membrane</keyword>
<gene>
    <name evidence="2" type="ORF">KUTeg_009628</name>
</gene>
<keyword evidence="3" id="KW-1185">Reference proteome</keyword>
<dbReference type="Proteomes" id="UP001217089">
    <property type="component" value="Unassembled WGS sequence"/>
</dbReference>
<accession>A0ABQ9F9J0</accession>
<evidence type="ECO:0000313" key="2">
    <source>
        <dbReference type="EMBL" id="KAJ8312255.1"/>
    </source>
</evidence>
<proteinExistence type="predicted"/>
<evidence type="ECO:0000256" key="1">
    <source>
        <dbReference type="SAM" id="Phobius"/>
    </source>
</evidence>
<organism evidence="2 3">
    <name type="scientific">Tegillarca granosa</name>
    <name type="common">Malaysian cockle</name>
    <name type="synonym">Anadara granosa</name>
    <dbReference type="NCBI Taxonomy" id="220873"/>
    <lineage>
        <taxon>Eukaryota</taxon>
        <taxon>Metazoa</taxon>
        <taxon>Spiralia</taxon>
        <taxon>Lophotrochozoa</taxon>
        <taxon>Mollusca</taxon>
        <taxon>Bivalvia</taxon>
        <taxon>Autobranchia</taxon>
        <taxon>Pteriomorphia</taxon>
        <taxon>Arcoida</taxon>
        <taxon>Arcoidea</taxon>
        <taxon>Arcidae</taxon>
        <taxon>Tegillarca</taxon>
    </lineage>
</organism>
<evidence type="ECO:0000313" key="3">
    <source>
        <dbReference type="Proteomes" id="UP001217089"/>
    </source>
</evidence>
<reference evidence="2 3" key="1">
    <citation type="submission" date="2022-12" db="EMBL/GenBank/DDBJ databases">
        <title>Chromosome-level genome of Tegillarca granosa.</title>
        <authorList>
            <person name="Kim J."/>
        </authorList>
    </citation>
    <scope>NUCLEOTIDE SEQUENCE [LARGE SCALE GENOMIC DNA]</scope>
    <source>
        <strain evidence="2">Teg-2019</strain>
        <tissue evidence="2">Adductor muscle</tissue>
    </source>
</reference>
<dbReference type="EMBL" id="JARBDR010000440">
    <property type="protein sequence ID" value="KAJ8312255.1"/>
    <property type="molecule type" value="Genomic_DNA"/>
</dbReference>